<organism evidence="2 3">
    <name type="scientific">Linum trigynum</name>
    <dbReference type="NCBI Taxonomy" id="586398"/>
    <lineage>
        <taxon>Eukaryota</taxon>
        <taxon>Viridiplantae</taxon>
        <taxon>Streptophyta</taxon>
        <taxon>Embryophyta</taxon>
        <taxon>Tracheophyta</taxon>
        <taxon>Spermatophyta</taxon>
        <taxon>Magnoliopsida</taxon>
        <taxon>eudicotyledons</taxon>
        <taxon>Gunneridae</taxon>
        <taxon>Pentapetalae</taxon>
        <taxon>rosids</taxon>
        <taxon>fabids</taxon>
        <taxon>Malpighiales</taxon>
        <taxon>Linaceae</taxon>
        <taxon>Linum</taxon>
    </lineage>
</organism>
<accession>A0AAV2ERZ7</accession>
<sequence>MELLVSSNPITIAFASLLAFPLSVERGHPTGHNQHLTAAPHPTHRRRSSPHASTQLPATSTPLAAASTQLSTPRAACGLPPRRHSPPLPRRYLRAFAVGA</sequence>
<evidence type="ECO:0000313" key="2">
    <source>
        <dbReference type="EMBL" id="CAL1388527.1"/>
    </source>
</evidence>
<keyword evidence="3" id="KW-1185">Reference proteome</keyword>
<feature type="region of interest" description="Disordered" evidence="1">
    <location>
        <begin position="25"/>
        <end position="90"/>
    </location>
</feature>
<feature type="compositionally biased region" description="Low complexity" evidence="1">
    <location>
        <begin position="54"/>
        <end position="72"/>
    </location>
</feature>
<dbReference type="Proteomes" id="UP001497516">
    <property type="component" value="Chromosome 5"/>
</dbReference>
<proteinExistence type="predicted"/>
<gene>
    <name evidence="2" type="ORF">LTRI10_LOCUS29453</name>
</gene>
<reference evidence="2 3" key="1">
    <citation type="submission" date="2024-04" db="EMBL/GenBank/DDBJ databases">
        <authorList>
            <person name="Fracassetti M."/>
        </authorList>
    </citation>
    <scope>NUCLEOTIDE SEQUENCE [LARGE SCALE GENOMIC DNA]</scope>
</reference>
<evidence type="ECO:0000313" key="3">
    <source>
        <dbReference type="Proteomes" id="UP001497516"/>
    </source>
</evidence>
<dbReference type="AlphaFoldDB" id="A0AAV2ERZ7"/>
<protein>
    <submittedName>
        <fullName evidence="2">Uncharacterized protein</fullName>
    </submittedName>
</protein>
<dbReference type="EMBL" id="OZ034818">
    <property type="protein sequence ID" value="CAL1388527.1"/>
    <property type="molecule type" value="Genomic_DNA"/>
</dbReference>
<evidence type="ECO:0000256" key="1">
    <source>
        <dbReference type="SAM" id="MobiDB-lite"/>
    </source>
</evidence>
<name>A0AAV2ERZ7_9ROSI</name>